<evidence type="ECO:0000313" key="3">
    <source>
        <dbReference type="Proteomes" id="UP000241890"/>
    </source>
</evidence>
<proteinExistence type="predicted"/>
<accession>A0A2R5G6I7</accession>
<feature type="compositionally biased region" description="Polar residues" evidence="1">
    <location>
        <begin position="117"/>
        <end position="128"/>
    </location>
</feature>
<protein>
    <submittedName>
        <fullName evidence="2">Uncharacterized protein</fullName>
    </submittedName>
</protein>
<sequence length="667" mass="74898">MMAVANNAQTDAELAHMEVVFSFTEVAGVLKGERFAAGARNLFDTFATKGSDGVARVGSNGFLRLAMQSKLAPKYMSNMDVLRCVEMAKFLARMEQDKLEREHKLAQMRRAAAPRQVSAQTDASSASEQAEIATRLHESRKKHFDKRRDKYQAMGLVDEKTGQAFFKPRLVSKPPVRGGVASTPFVAADHMDEKDEAIHRSHRNSIGDECDSEHGEWRNRFEKLHAEATSQQARKAARERATVIAHKRLAAAPKASNRTKRVFARKLTLELRDAFVKSCIAAGNDRGDTLSRAQTKSFLESLIGLVPAAQQRTKADQDLIESVLGIISNGGGAKEIDEPSFTQFARAVALHDPVATRSLKRLDPAEEVLRDFRLRLMAQRKFAQALRQKANAEAAAAVRPSFAPSLCPHSRELDDRRKSRDAAALTREQDLLQRTDKVQRAIEEKRKASLASAAEDKECTFRPKISPHNPHYPVPLPRAHRLCQRQHHHHLHHHHEDSDETEEDDVESKTESDFDRRSIRSRTSGASRRPVDTKGLASQQMARPFTYSSMAAERQKKYNKPHWVPAAKPQEPSFKQEKSHALATNADEENSTEENETMSVCSAQSGESDELLFYADVQVRKHVHRIPVYENDDLRKVAARFSALHGLNVRVEQALFTHLTSLIESFP</sequence>
<comment type="caution">
    <text evidence="2">The sequence shown here is derived from an EMBL/GenBank/DDBJ whole genome shotgun (WGS) entry which is preliminary data.</text>
</comment>
<feature type="compositionally biased region" description="Basic and acidic residues" evidence="1">
    <location>
        <begin position="507"/>
        <end position="518"/>
    </location>
</feature>
<dbReference type="AlphaFoldDB" id="A0A2R5G6I7"/>
<dbReference type="PANTHER" id="PTHR38150:SF1">
    <property type="entry name" value="PFU DOMAIN-CONTAINING PROTEIN"/>
    <property type="match status" value="1"/>
</dbReference>
<feature type="compositionally biased region" description="Basic and acidic residues" evidence="1">
    <location>
        <begin position="409"/>
        <end position="424"/>
    </location>
</feature>
<keyword evidence="3" id="KW-1185">Reference proteome</keyword>
<name>A0A2R5G6I7_9STRA</name>
<reference evidence="2 3" key="1">
    <citation type="submission" date="2017-12" db="EMBL/GenBank/DDBJ databases">
        <title>Sequencing, de novo assembly and annotation of complete genome of a new Thraustochytrid species, strain FCC1311.</title>
        <authorList>
            <person name="Sedici K."/>
            <person name="Godart F."/>
            <person name="Aiese Cigliano R."/>
            <person name="Sanseverino W."/>
            <person name="Barakat M."/>
            <person name="Ortet P."/>
            <person name="Marechal E."/>
            <person name="Cagnac O."/>
            <person name="Amato A."/>
        </authorList>
    </citation>
    <scope>NUCLEOTIDE SEQUENCE [LARGE SCALE GENOMIC DNA]</scope>
</reference>
<dbReference type="PANTHER" id="PTHR38150">
    <property type="entry name" value="EF-HAND DOMAIN-CONTAINING PROTEIN"/>
    <property type="match status" value="1"/>
</dbReference>
<feature type="compositionally biased region" description="Basic residues" evidence="1">
    <location>
        <begin position="478"/>
        <end position="493"/>
    </location>
</feature>
<evidence type="ECO:0000256" key="1">
    <source>
        <dbReference type="SAM" id="MobiDB-lite"/>
    </source>
</evidence>
<feature type="region of interest" description="Disordered" evidence="1">
    <location>
        <begin position="404"/>
        <end position="424"/>
    </location>
</feature>
<feature type="compositionally biased region" description="Polar residues" evidence="1">
    <location>
        <begin position="536"/>
        <end position="549"/>
    </location>
</feature>
<evidence type="ECO:0000313" key="2">
    <source>
        <dbReference type="EMBL" id="GBG25408.1"/>
    </source>
</evidence>
<dbReference type="Proteomes" id="UP000241890">
    <property type="component" value="Unassembled WGS sequence"/>
</dbReference>
<dbReference type="InParanoid" id="A0A2R5G6I7"/>
<feature type="region of interest" description="Disordered" evidence="1">
    <location>
        <begin position="446"/>
        <end position="580"/>
    </location>
</feature>
<dbReference type="EMBL" id="BEYU01000012">
    <property type="protein sequence ID" value="GBG25408.1"/>
    <property type="molecule type" value="Genomic_DNA"/>
</dbReference>
<organism evidence="2 3">
    <name type="scientific">Hondaea fermentalgiana</name>
    <dbReference type="NCBI Taxonomy" id="2315210"/>
    <lineage>
        <taxon>Eukaryota</taxon>
        <taxon>Sar</taxon>
        <taxon>Stramenopiles</taxon>
        <taxon>Bigyra</taxon>
        <taxon>Labyrinthulomycetes</taxon>
        <taxon>Thraustochytrida</taxon>
        <taxon>Thraustochytriidae</taxon>
        <taxon>Hondaea</taxon>
    </lineage>
</organism>
<feature type="region of interest" description="Disordered" evidence="1">
    <location>
        <begin position="107"/>
        <end position="131"/>
    </location>
</feature>
<gene>
    <name evidence="2" type="ORF">FCC1311_016262</name>
</gene>